<accession>A0ABN9BF62</accession>
<evidence type="ECO:0000313" key="1">
    <source>
        <dbReference type="EMBL" id="CAI9546235.1"/>
    </source>
</evidence>
<name>A0ABN9BF62_9NEOB</name>
<comment type="caution">
    <text evidence="1">The sequence shown here is derived from an EMBL/GenBank/DDBJ whole genome shotgun (WGS) entry which is preliminary data.</text>
</comment>
<keyword evidence="2" id="KW-1185">Reference proteome</keyword>
<gene>
    <name evidence="1" type="ORF">SPARVUS_LOCUS2801429</name>
</gene>
<reference evidence="1" key="1">
    <citation type="submission" date="2023-05" db="EMBL/GenBank/DDBJ databases">
        <authorList>
            <person name="Stuckert A."/>
        </authorList>
    </citation>
    <scope>NUCLEOTIDE SEQUENCE</scope>
</reference>
<evidence type="ECO:0000313" key="2">
    <source>
        <dbReference type="Proteomes" id="UP001162483"/>
    </source>
</evidence>
<protein>
    <submittedName>
        <fullName evidence="1">Uncharacterized protein</fullName>
    </submittedName>
</protein>
<proteinExistence type="predicted"/>
<dbReference type="EMBL" id="CATNWA010003785">
    <property type="protein sequence ID" value="CAI9546235.1"/>
    <property type="molecule type" value="Genomic_DNA"/>
</dbReference>
<dbReference type="Proteomes" id="UP001162483">
    <property type="component" value="Unassembled WGS sequence"/>
</dbReference>
<organism evidence="1 2">
    <name type="scientific">Staurois parvus</name>
    <dbReference type="NCBI Taxonomy" id="386267"/>
    <lineage>
        <taxon>Eukaryota</taxon>
        <taxon>Metazoa</taxon>
        <taxon>Chordata</taxon>
        <taxon>Craniata</taxon>
        <taxon>Vertebrata</taxon>
        <taxon>Euteleostomi</taxon>
        <taxon>Amphibia</taxon>
        <taxon>Batrachia</taxon>
        <taxon>Anura</taxon>
        <taxon>Neobatrachia</taxon>
        <taxon>Ranoidea</taxon>
        <taxon>Ranidae</taxon>
        <taxon>Staurois</taxon>
    </lineage>
</organism>
<feature type="non-terminal residue" evidence="1">
    <location>
        <position position="43"/>
    </location>
</feature>
<sequence>MTPFCKIDSPMYFIRGMLSFLKSEFFCHNFSEMKKIYFYILSP</sequence>